<comment type="caution">
    <text evidence="9">The sequence shown here is derived from an EMBL/GenBank/DDBJ whole genome shotgun (WGS) entry which is preliminary data.</text>
</comment>
<dbReference type="EMBL" id="JACBZF010000001">
    <property type="protein sequence ID" value="NYH93921.1"/>
    <property type="molecule type" value="Genomic_DNA"/>
</dbReference>
<dbReference type="GO" id="GO:0006508">
    <property type="term" value="P:proteolysis"/>
    <property type="evidence" value="ECO:0007669"/>
    <property type="project" value="UniProtKB-KW"/>
</dbReference>
<dbReference type="InterPro" id="IPR007484">
    <property type="entry name" value="Peptidase_M28"/>
</dbReference>
<dbReference type="PANTHER" id="PTHR12147">
    <property type="entry name" value="METALLOPEPTIDASE M28 FAMILY MEMBER"/>
    <property type="match status" value="1"/>
</dbReference>
<accession>A0A7Z0BRK1</accession>
<dbReference type="Gene3D" id="3.40.630.10">
    <property type="entry name" value="Zn peptidases"/>
    <property type="match status" value="1"/>
</dbReference>
<feature type="signal peptide" evidence="7">
    <location>
        <begin position="1"/>
        <end position="28"/>
    </location>
</feature>
<dbReference type="AlphaFoldDB" id="A0A7Z0BRK1"/>
<dbReference type="SUPFAM" id="SSF53187">
    <property type="entry name" value="Zn-dependent exopeptidases"/>
    <property type="match status" value="1"/>
</dbReference>
<protein>
    <submittedName>
        <fullName evidence="9">Zn-dependent M28 family amino/carboxypeptidase</fullName>
    </submittedName>
</protein>
<evidence type="ECO:0000259" key="8">
    <source>
        <dbReference type="Pfam" id="PF04389"/>
    </source>
</evidence>
<keyword evidence="1" id="KW-0031">Aminopeptidase</keyword>
<keyword evidence="10" id="KW-1185">Reference proteome</keyword>
<evidence type="ECO:0000256" key="3">
    <source>
        <dbReference type="ARBA" id="ARBA00022723"/>
    </source>
</evidence>
<keyword evidence="2" id="KW-0645">Protease</keyword>
<evidence type="ECO:0000256" key="4">
    <source>
        <dbReference type="ARBA" id="ARBA00022729"/>
    </source>
</evidence>
<keyword evidence="4 7" id="KW-0732">Signal</keyword>
<dbReference type="GO" id="GO:0004180">
    <property type="term" value="F:carboxypeptidase activity"/>
    <property type="evidence" value="ECO:0007669"/>
    <property type="project" value="UniProtKB-KW"/>
</dbReference>
<feature type="domain" description="Peptidase M28" evidence="8">
    <location>
        <begin position="270"/>
        <end position="464"/>
    </location>
</feature>
<dbReference type="Proteomes" id="UP000522081">
    <property type="component" value="Unassembled WGS sequence"/>
</dbReference>
<feature type="chain" id="PRO_5031199675" evidence="7">
    <location>
        <begin position="29"/>
        <end position="496"/>
    </location>
</feature>
<dbReference type="PANTHER" id="PTHR12147:SF56">
    <property type="entry name" value="AMINOPEPTIDASE YDR415C-RELATED"/>
    <property type="match status" value="1"/>
</dbReference>
<evidence type="ECO:0000256" key="7">
    <source>
        <dbReference type="SAM" id="SignalP"/>
    </source>
</evidence>
<name>A0A7Z0BRK1_9SPHN</name>
<gene>
    <name evidence="9" type="ORF">FHS75_000226</name>
</gene>
<evidence type="ECO:0000256" key="1">
    <source>
        <dbReference type="ARBA" id="ARBA00022438"/>
    </source>
</evidence>
<evidence type="ECO:0000313" key="9">
    <source>
        <dbReference type="EMBL" id="NYH93921.1"/>
    </source>
</evidence>
<dbReference type="GO" id="GO:0004177">
    <property type="term" value="F:aminopeptidase activity"/>
    <property type="evidence" value="ECO:0007669"/>
    <property type="project" value="UniProtKB-KW"/>
</dbReference>
<evidence type="ECO:0000313" key="10">
    <source>
        <dbReference type="Proteomes" id="UP000522081"/>
    </source>
</evidence>
<keyword evidence="9" id="KW-0121">Carboxypeptidase</keyword>
<evidence type="ECO:0000256" key="5">
    <source>
        <dbReference type="ARBA" id="ARBA00022801"/>
    </source>
</evidence>
<sequence length="496" mass="53255">MNRGRLASTGTWALAAMLALCLGMPAEAARRDSELEAQLRRHIEVLASDEFEGRQPGTEGEAKTLRYLGKQWFDIGLASGTNDPANEWFAPVTLVAREPAASQAVFSRKGTAIGLPAGSVLMLTSGRRALIRRAPVLFVGKQDIESPARGELAGRVALLLDADRTDGERQNALLAAGAAAVLTVLDGDRTLEGIAARRQRSGYALADENLGGDLEGFVTREGMEALLRGSGATLSGLEARASEPGFVPEMLDFVASLEATTQETTIRTHNLIGKIEGRKPDAGAVLLVAHWDHFGVCAEEPAEDLVCNGAVDNASGVAALTEIARRLMRGPRPDRDIYFLATTAEELGLLGAHAFAENPPVPLDRIVAAINIDSIALAPRGTPLGIVGRGMTALDPEIEKAARSMRRKIVSGDEANEYVKRQDGWALLQHDIPAVMVTSAYGDIKRVERFFEGDYHRPSDDLSRRIELGGAAEDVQFLTGLARWFADADRVSLPPR</sequence>
<proteinExistence type="predicted"/>
<dbReference type="GO" id="GO:0008235">
    <property type="term" value="F:metalloexopeptidase activity"/>
    <property type="evidence" value="ECO:0007669"/>
    <property type="project" value="InterPro"/>
</dbReference>
<keyword evidence="5" id="KW-0378">Hydrolase</keyword>
<dbReference type="Pfam" id="PF04389">
    <property type="entry name" value="Peptidase_M28"/>
    <property type="match status" value="1"/>
</dbReference>
<keyword evidence="3" id="KW-0479">Metal-binding</keyword>
<organism evidence="9 10">
    <name type="scientific">Novosphingobium marinum</name>
    <dbReference type="NCBI Taxonomy" id="1514948"/>
    <lineage>
        <taxon>Bacteria</taxon>
        <taxon>Pseudomonadati</taxon>
        <taxon>Pseudomonadota</taxon>
        <taxon>Alphaproteobacteria</taxon>
        <taxon>Sphingomonadales</taxon>
        <taxon>Sphingomonadaceae</taxon>
        <taxon>Novosphingobium</taxon>
    </lineage>
</organism>
<dbReference type="InterPro" id="IPR045175">
    <property type="entry name" value="M28_fam"/>
</dbReference>
<evidence type="ECO:0000256" key="2">
    <source>
        <dbReference type="ARBA" id="ARBA00022670"/>
    </source>
</evidence>
<evidence type="ECO:0000256" key="6">
    <source>
        <dbReference type="ARBA" id="ARBA00022833"/>
    </source>
</evidence>
<keyword evidence="6" id="KW-0862">Zinc</keyword>
<dbReference type="GO" id="GO:0046872">
    <property type="term" value="F:metal ion binding"/>
    <property type="evidence" value="ECO:0007669"/>
    <property type="project" value="UniProtKB-KW"/>
</dbReference>
<reference evidence="9 10" key="1">
    <citation type="submission" date="2020-07" db="EMBL/GenBank/DDBJ databases">
        <title>Genomic Encyclopedia of Type Strains, Phase IV (KMG-IV): sequencing the most valuable type-strain genomes for metagenomic binning, comparative biology and taxonomic classification.</title>
        <authorList>
            <person name="Goeker M."/>
        </authorList>
    </citation>
    <scope>NUCLEOTIDE SEQUENCE [LARGE SCALE GENOMIC DNA]</scope>
    <source>
        <strain evidence="9 10">DSM 29043</strain>
    </source>
</reference>
<dbReference type="RefSeq" id="WP_179405882.1">
    <property type="nucleotide sequence ID" value="NZ_BMGF01000001.1"/>
</dbReference>